<protein>
    <recommendedName>
        <fullName evidence="2">beta-lactamase</fullName>
        <ecNumber evidence="2">3.5.2.6</ecNumber>
    </recommendedName>
</protein>
<evidence type="ECO:0000313" key="5">
    <source>
        <dbReference type="EMBL" id="BCZ19467.1"/>
    </source>
</evidence>
<proteinExistence type="predicted"/>
<dbReference type="Gene3D" id="1.25.40.10">
    <property type="entry name" value="Tetratricopeptide repeat domain"/>
    <property type="match status" value="1"/>
</dbReference>
<dbReference type="RefSeq" id="WP_221271262.1">
    <property type="nucleotide sequence ID" value="NZ_AP024819.1"/>
</dbReference>
<name>A0ABM7SHR4_9HELI</name>
<accession>A0ABM7SHR4</accession>
<evidence type="ECO:0000313" key="6">
    <source>
        <dbReference type="Proteomes" id="UP000826146"/>
    </source>
</evidence>
<dbReference type="SMART" id="SM00671">
    <property type="entry name" value="SEL1"/>
    <property type="match status" value="1"/>
</dbReference>
<keyword evidence="6" id="KW-1185">Reference proteome</keyword>
<dbReference type="EMBL" id="AP024819">
    <property type="protein sequence ID" value="BCZ19467.1"/>
    <property type="molecule type" value="Genomic_DNA"/>
</dbReference>
<evidence type="ECO:0000256" key="1">
    <source>
        <dbReference type="ARBA" id="ARBA00001526"/>
    </source>
</evidence>
<dbReference type="InterPro" id="IPR006597">
    <property type="entry name" value="Sel1-like"/>
</dbReference>
<comment type="catalytic activity">
    <reaction evidence="1">
        <text>a beta-lactam + H2O = a substituted beta-amino acid</text>
        <dbReference type="Rhea" id="RHEA:20401"/>
        <dbReference type="ChEBI" id="CHEBI:15377"/>
        <dbReference type="ChEBI" id="CHEBI:35627"/>
        <dbReference type="ChEBI" id="CHEBI:140347"/>
        <dbReference type="EC" id="3.5.2.6"/>
    </reaction>
</comment>
<dbReference type="EC" id="3.5.2.6" evidence="2"/>
<gene>
    <name evidence="5" type="ORF">NHP190012_11090</name>
</gene>
<reference evidence="5 6" key="1">
    <citation type="submission" date="2021-07" db="EMBL/GenBank/DDBJ databases">
        <title>Novel Helicobacter sp. Isolated from a cat.</title>
        <authorList>
            <person name="Rimbara E."/>
            <person name="Suzuki M."/>
        </authorList>
    </citation>
    <scope>NUCLEOTIDE SEQUENCE [LARGE SCALE GENOMIC DNA]</scope>
    <source>
        <strain evidence="6">NHP19-012</strain>
    </source>
</reference>
<dbReference type="InterPro" id="IPR011990">
    <property type="entry name" value="TPR-like_helical_dom_sf"/>
</dbReference>
<dbReference type="Proteomes" id="UP000826146">
    <property type="component" value="Chromosome"/>
</dbReference>
<evidence type="ECO:0000256" key="3">
    <source>
        <dbReference type="ARBA" id="ARBA00023157"/>
    </source>
</evidence>
<evidence type="ECO:0000256" key="4">
    <source>
        <dbReference type="ARBA" id="ARBA00023251"/>
    </source>
</evidence>
<evidence type="ECO:0000256" key="2">
    <source>
        <dbReference type="ARBA" id="ARBA00012865"/>
    </source>
</evidence>
<dbReference type="SUPFAM" id="SSF81901">
    <property type="entry name" value="HCP-like"/>
    <property type="match status" value="1"/>
</dbReference>
<keyword evidence="4" id="KW-0046">Antibiotic resistance</keyword>
<organism evidence="5 6">
    <name type="scientific">Helicobacter gastrofelis</name>
    <dbReference type="NCBI Taxonomy" id="2849642"/>
    <lineage>
        <taxon>Bacteria</taxon>
        <taxon>Pseudomonadati</taxon>
        <taxon>Campylobacterota</taxon>
        <taxon>Epsilonproteobacteria</taxon>
        <taxon>Campylobacterales</taxon>
        <taxon>Helicobacteraceae</taxon>
        <taxon>Helicobacter</taxon>
    </lineage>
</organism>
<sequence length="100" mass="10983">MLADLSGGEHINLDKLHPIDAKNKINQATSRGIVITALRFLGQAYQEGFGVQQDLQKARAFLQKGADFGDLMALAALKNIDKTHKINNCSKPQEKDKHGL</sequence>
<keyword evidence="3" id="KW-1015">Disulfide bond</keyword>